<evidence type="ECO:0000313" key="4">
    <source>
        <dbReference type="Proteomes" id="UP000694251"/>
    </source>
</evidence>
<keyword evidence="3" id="KW-0695">RNA-directed DNA polymerase</keyword>
<evidence type="ECO:0000259" key="2">
    <source>
        <dbReference type="Pfam" id="PF13966"/>
    </source>
</evidence>
<feature type="transmembrane region" description="Helical" evidence="1">
    <location>
        <begin position="128"/>
        <end position="148"/>
    </location>
</feature>
<reference evidence="3 4" key="1">
    <citation type="submission" date="2020-12" db="EMBL/GenBank/DDBJ databases">
        <title>Concerted genomic and epigenomic changes stabilize Arabidopsis allopolyploids.</title>
        <authorList>
            <person name="Chen Z."/>
        </authorList>
    </citation>
    <scope>NUCLEOTIDE SEQUENCE [LARGE SCALE GENOMIC DNA]</scope>
    <source>
        <strain evidence="3">As9502</strain>
        <tissue evidence="3">Leaf</tissue>
    </source>
</reference>
<keyword evidence="1" id="KW-0812">Transmembrane</keyword>
<keyword evidence="3" id="KW-0548">Nucleotidyltransferase</keyword>
<keyword evidence="3" id="KW-0808">Transferase</keyword>
<sequence length="573" mass="65814">MEGSGPRSYPWDRIFKLPMRINARGLTIQTMPPPYSKSNVGVLAKISSSSRWLQLIQSVIYSTITFWASIFILPNKCLEEIESMCSAFLWKGTTSSARGAKVSWDSVCTPKKCGGLGLKRLVHWNKVLGLKLIWMIFAAGGSLWVSWIRRNLIGARCFWEMENINSGSWIWKSLCKLRALARPFIICEIGSGVTCNFWTDNWTSLGPLIELTGPLGPRVTGLPRTEVVADALLGNQWRISLSRSRSPIIHLLMDCLPPPSLVNRLEDADDDVYLWKIGDRQASTVFSTSHTWDHLHPPGLGVDWYDSVWFSGRIPKHSFITWLNARHRLQTRDRMIRWNMAVPPACLLCNLEDETRQHLFFDCSYSADIWKYFCDKAHVSPPNLFDDGVRWMKNPCRDKNTALILQLAFQASIYYIWKERNSRLHISSSKPAAAIILEIKSILRCHLDPLTRAQKIIPPAPTLLVTWFGVFHFGVILMDLVTCQKAIDDKRYEDDHHIPTWFRKVFVDKDSFEKAIDKTMELNEEDRIIINNVAKLANHSYAKELAQRPEMSYVVFTLTSLTRQWKPSEIEED</sequence>
<keyword evidence="4" id="KW-1185">Reference proteome</keyword>
<organism evidence="3 4">
    <name type="scientific">Arabidopsis suecica</name>
    <name type="common">Swedish thale-cress</name>
    <name type="synonym">Cardaminopsis suecica</name>
    <dbReference type="NCBI Taxonomy" id="45249"/>
    <lineage>
        <taxon>Eukaryota</taxon>
        <taxon>Viridiplantae</taxon>
        <taxon>Streptophyta</taxon>
        <taxon>Embryophyta</taxon>
        <taxon>Tracheophyta</taxon>
        <taxon>Spermatophyta</taxon>
        <taxon>Magnoliopsida</taxon>
        <taxon>eudicotyledons</taxon>
        <taxon>Gunneridae</taxon>
        <taxon>Pentapetalae</taxon>
        <taxon>rosids</taxon>
        <taxon>malvids</taxon>
        <taxon>Brassicales</taxon>
        <taxon>Brassicaceae</taxon>
        <taxon>Camelineae</taxon>
        <taxon>Arabidopsis</taxon>
    </lineage>
</organism>
<dbReference type="PANTHER" id="PTHR33116">
    <property type="entry name" value="REVERSE TRANSCRIPTASE ZINC-BINDING DOMAIN-CONTAINING PROTEIN-RELATED-RELATED"/>
    <property type="match status" value="1"/>
</dbReference>
<keyword evidence="1" id="KW-1133">Transmembrane helix</keyword>
<dbReference type="GO" id="GO:0003964">
    <property type="term" value="F:RNA-directed DNA polymerase activity"/>
    <property type="evidence" value="ECO:0007669"/>
    <property type="project" value="UniProtKB-KW"/>
</dbReference>
<keyword evidence="1" id="KW-0472">Membrane</keyword>
<evidence type="ECO:0000313" key="3">
    <source>
        <dbReference type="EMBL" id="KAG7572289.1"/>
    </source>
</evidence>
<feature type="domain" description="Reverse transcriptase zinc-binding" evidence="2">
    <location>
        <begin position="286"/>
        <end position="370"/>
    </location>
</feature>
<comment type="caution">
    <text evidence="3">The sequence shown here is derived from an EMBL/GenBank/DDBJ whole genome shotgun (WGS) entry which is preliminary data.</text>
</comment>
<dbReference type="Pfam" id="PF13966">
    <property type="entry name" value="zf-RVT"/>
    <property type="match status" value="1"/>
</dbReference>
<dbReference type="OrthoDB" id="1938625at2759"/>
<feature type="transmembrane region" description="Helical" evidence="1">
    <location>
        <begin position="52"/>
        <end position="73"/>
    </location>
</feature>
<gene>
    <name evidence="3" type="ORF">ISN44_As09g006570</name>
</gene>
<evidence type="ECO:0000256" key="1">
    <source>
        <dbReference type="SAM" id="Phobius"/>
    </source>
</evidence>
<proteinExistence type="predicted"/>
<dbReference type="Proteomes" id="UP000694251">
    <property type="component" value="Chromosome 9"/>
</dbReference>
<dbReference type="AlphaFoldDB" id="A0A8T2AHX1"/>
<name>A0A8T2AHX1_ARASU</name>
<dbReference type="EMBL" id="JAEFBJ010000009">
    <property type="protein sequence ID" value="KAG7572289.1"/>
    <property type="molecule type" value="Genomic_DNA"/>
</dbReference>
<dbReference type="PANTHER" id="PTHR33116:SF84">
    <property type="entry name" value="RNA-DIRECTED DNA POLYMERASE"/>
    <property type="match status" value="1"/>
</dbReference>
<accession>A0A8T2AHX1</accession>
<dbReference type="InterPro" id="IPR026960">
    <property type="entry name" value="RVT-Znf"/>
</dbReference>
<protein>
    <submittedName>
        <fullName evidence="3">Reverse transcriptase zinc-binding domain</fullName>
    </submittedName>
</protein>